<dbReference type="OMA" id="FVTMWRF"/>
<keyword evidence="3" id="KW-0472">Membrane</keyword>
<dbReference type="InterPro" id="IPR007867">
    <property type="entry name" value="GMC_OxRtase_C"/>
</dbReference>
<dbReference type="SUPFAM" id="SSF51905">
    <property type="entry name" value="FAD/NAD(P)-binding domain"/>
    <property type="match status" value="1"/>
</dbReference>
<comment type="similarity">
    <text evidence="1">Belongs to the GMC oxidoreductase family.</text>
</comment>
<dbReference type="InterPro" id="IPR012132">
    <property type="entry name" value="GMC_OxRdtase"/>
</dbReference>
<dbReference type="InParanoid" id="A0A7R8YW74"/>
<dbReference type="PANTHER" id="PTHR11552">
    <property type="entry name" value="GLUCOSE-METHANOL-CHOLINE GMC OXIDOREDUCTASE"/>
    <property type="match status" value="1"/>
</dbReference>
<accession>A0A7R8YW74</accession>
<sequence>MVTVHGYYTLVRIFMSLGPGLYAIILLMKGVEIERTDIIDPEGRVSSVPAKDIAKMYDFVVVGGGSAGAALAARLSEIPDWTVLLLEAGPDEPALTDIPLMYPVFQGGIYDWQYKTEPSDQYCLSMEKQQCHWPRAKCLGGCSVLNAMLYVRGNRRDYDRWAEFGNVGWDYNNVLYYFKKLEDMRIPELQNSEYHSVGGPISVEFFKFVTPLFDFFLEAGRELNLLNYYNDMNGESQTGFTRAQGSIRDGLRCSSAKGYLRPVHKRPNLHISLKSFVHKVHIDPNTKSATSVKFDVMGIQKEVFTRKEVILSAGAIASPQLLMLSGVGPRRMLSQFNIPVIKDAPGVGENLQDHIAAGGASYLINNDITHQILSFIIPKMFSIPNVDHFVFDNKGPFYANPLCEIMGYFSTKYQDPSLDWPDVQLFMASLGFSSDGGLFELMGSGISINAYGDVFEPVIYRDSYTIIPLVMRPRSRGRIVLKSANPKIHPRIYANYFQDPMDMAVMVEGLKFTYQVSQTRVFQYLNATLNPYIRRACPNVTYLSDPFWECLARQFSQTIYHPSGTCKMGVMEDPMAVVDPRLRVYGVTGLRVVDASIMPTIVSGNTNIPTMMIAEKAADMIKEEYYHYSYKHYVSQGYM</sequence>
<dbReference type="AlphaFoldDB" id="A0A7R8YW74"/>
<dbReference type="GO" id="GO:0016614">
    <property type="term" value="F:oxidoreductase activity, acting on CH-OH group of donors"/>
    <property type="evidence" value="ECO:0007669"/>
    <property type="project" value="InterPro"/>
</dbReference>
<dbReference type="Proteomes" id="UP000594454">
    <property type="component" value="Chromosome 4"/>
</dbReference>
<dbReference type="OrthoDB" id="269227at2759"/>
<dbReference type="Gene3D" id="3.50.50.60">
    <property type="entry name" value="FAD/NAD(P)-binding domain"/>
    <property type="match status" value="1"/>
</dbReference>
<dbReference type="PANTHER" id="PTHR11552:SF186">
    <property type="entry name" value="GLUCOSE-METHANOL-CHOLINE OXIDOREDUCTASE N-TERMINAL DOMAIN-CONTAINING PROTEIN"/>
    <property type="match status" value="1"/>
</dbReference>
<dbReference type="Pfam" id="PF05199">
    <property type="entry name" value="GMC_oxred_C"/>
    <property type="match status" value="1"/>
</dbReference>
<dbReference type="PIRSF" id="PIRSF000137">
    <property type="entry name" value="Alcohol_oxidase"/>
    <property type="match status" value="1"/>
</dbReference>
<proteinExistence type="inferred from homology"/>
<keyword evidence="2" id="KW-0285">Flavoprotein</keyword>
<keyword evidence="3" id="KW-1133">Transmembrane helix</keyword>
<name>A0A7R8YW74_HERIL</name>
<dbReference type="EMBL" id="LR899012">
    <property type="protein sequence ID" value="CAD7087603.1"/>
    <property type="molecule type" value="Genomic_DNA"/>
</dbReference>
<dbReference type="FunCoup" id="A0A7R8YW74">
    <property type="interactions" value="26"/>
</dbReference>
<evidence type="ECO:0000313" key="5">
    <source>
        <dbReference type="EMBL" id="CAD7087603.1"/>
    </source>
</evidence>
<evidence type="ECO:0000256" key="1">
    <source>
        <dbReference type="ARBA" id="ARBA00010790"/>
    </source>
</evidence>
<dbReference type="Pfam" id="PF00732">
    <property type="entry name" value="GMC_oxred_N"/>
    <property type="match status" value="1"/>
</dbReference>
<keyword evidence="2" id="KW-0274">FAD</keyword>
<evidence type="ECO:0000259" key="4">
    <source>
        <dbReference type="PROSITE" id="PS00624"/>
    </source>
</evidence>
<dbReference type="SUPFAM" id="SSF54373">
    <property type="entry name" value="FAD-linked reductases, C-terminal domain"/>
    <property type="match status" value="1"/>
</dbReference>
<keyword evidence="6" id="KW-1185">Reference proteome</keyword>
<dbReference type="GO" id="GO:0050660">
    <property type="term" value="F:flavin adenine dinucleotide binding"/>
    <property type="evidence" value="ECO:0007669"/>
    <property type="project" value="InterPro"/>
</dbReference>
<feature type="domain" description="Glucose-methanol-choline oxidoreductase N-terminal" evidence="4">
    <location>
        <begin position="314"/>
        <end position="328"/>
    </location>
</feature>
<evidence type="ECO:0000313" key="6">
    <source>
        <dbReference type="Proteomes" id="UP000594454"/>
    </source>
</evidence>
<dbReference type="Gene3D" id="3.30.560.10">
    <property type="entry name" value="Glucose Oxidase, domain 3"/>
    <property type="match status" value="1"/>
</dbReference>
<keyword evidence="3" id="KW-0812">Transmembrane</keyword>
<evidence type="ECO:0000256" key="3">
    <source>
        <dbReference type="SAM" id="Phobius"/>
    </source>
</evidence>
<dbReference type="InterPro" id="IPR036188">
    <property type="entry name" value="FAD/NAD-bd_sf"/>
</dbReference>
<protein>
    <recommendedName>
        <fullName evidence="4">Glucose-methanol-choline oxidoreductase N-terminal domain-containing protein</fullName>
    </recommendedName>
</protein>
<feature type="transmembrane region" description="Helical" evidence="3">
    <location>
        <begin position="6"/>
        <end position="28"/>
    </location>
</feature>
<dbReference type="InterPro" id="IPR000172">
    <property type="entry name" value="GMC_OxRdtase_N"/>
</dbReference>
<comment type="cofactor">
    <cofactor evidence="2">
        <name>FAD</name>
        <dbReference type="ChEBI" id="CHEBI:57692"/>
    </cofactor>
</comment>
<gene>
    <name evidence="5" type="ORF">HERILL_LOCUS10298</name>
</gene>
<evidence type="ECO:0000256" key="2">
    <source>
        <dbReference type="PIRSR" id="PIRSR000137-2"/>
    </source>
</evidence>
<dbReference type="PROSITE" id="PS00624">
    <property type="entry name" value="GMC_OXRED_2"/>
    <property type="match status" value="1"/>
</dbReference>
<reference evidence="5 6" key="1">
    <citation type="submission" date="2020-11" db="EMBL/GenBank/DDBJ databases">
        <authorList>
            <person name="Wallbank WR R."/>
            <person name="Pardo Diaz C."/>
            <person name="Kozak K."/>
            <person name="Martin S."/>
            <person name="Jiggins C."/>
            <person name="Moest M."/>
            <person name="Warren A I."/>
            <person name="Generalovic N T."/>
            <person name="Byers J.R.P. K."/>
            <person name="Montejo-Kovacevich G."/>
            <person name="Yen C E."/>
        </authorList>
    </citation>
    <scope>NUCLEOTIDE SEQUENCE [LARGE SCALE GENOMIC DNA]</scope>
</reference>
<feature type="binding site" evidence="2">
    <location>
        <position position="277"/>
    </location>
    <ligand>
        <name>FAD</name>
        <dbReference type="ChEBI" id="CHEBI:57692"/>
    </ligand>
</feature>
<organism evidence="5 6">
    <name type="scientific">Hermetia illucens</name>
    <name type="common">Black soldier fly</name>
    <dbReference type="NCBI Taxonomy" id="343691"/>
    <lineage>
        <taxon>Eukaryota</taxon>
        <taxon>Metazoa</taxon>
        <taxon>Ecdysozoa</taxon>
        <taxon>Arthropoda</taxon>
        <taxon>Hexapoda</taxon>
        <taxon>Insecta</taxon>
        <taxon>Pterygota</taxon>
        <taxon>Neoptera</taxon>
        <taxon>Endopterygota</taxon>
        <taxon>Diptera</taxon>
        <taxon>Brachycera</taxon>
        <taxon>Stratiomyomorpha</taxon>
        <taxon>Stratiomyidae</taxon>
        <taxon>Hermetiinae</taxon>
        <taxon>Hermetia</taxon>
    </lineage>
</organism>